<name>A0A5J4W236_9EUKA</name>
<dbReference type="Proteomes" id="UP000324800">
    <property type="component" value="Unassembled WGS sequence"/>
</dbReference>
<dbReference type="EMBL" id="SNRW01003778">
    <property type="protein sequence ID" value="KAA6388945.1"/>
    <property type="molecule type" value="Genomic_DNA"/>
</dbReference>
<evidence type="ECO:0000256" key="1">
    <source>
        <dbReference type="SAM" id="MobiDB-lite"/>
    </source>
</evidence>
<organism evidence="2 3">
    <name type="scientific">Streblomastix strix</name>
    <dbReference type="NCBI Taxonomy" id="222440"/>
    <lineage>
        <taxon>Eukaryota</taxon>
        <taxon>Metamonada</taxon>
        <taxon>Preaxostyla</taxon>
        <taxon>Oxymonadida</taxon>
        <taxon>Streblomastigidae</taxon>
        <taxon>Streblomastix</taxon>
    </lineage>
</organism>
<sequence>MDLNNITPRHEKERDVVGIGKGPASDEQHEEQTVNAVPPWMRILMGRPPNSPQAIALQQQLDANTIMYETYYHKSAEKLDPTGERATKQEVEALLARQQDMLGLELNEQGVKPSTGSGDPEEEIETAQLAVLIQRACVAGSAALIQGDLPATQRFFLTCHHAARFIAGEAQRRREMALVGKKYQAILGKNGDSFSVLSKESKDKMKELPQIVKFMSTQQAVATPTTQQQNLTEQVSIPTAVQTVMPQFQNPNNFANQSRYINPRQQQRAQFFQNQAQFGQNQNHSSWFRGGPFKRNRYGFRTDLDQPFYQQNYPNSFQQSFHPNQFQQQPQWSVGPQQSLLPFPNYQSSSQFVPQIPAPFAQQQQQQQFMAQQNQVNNVNQGAGPKQA</sequence>
<evidence type="ECO:0000313" key="2">
    <source>
        <dbReference type="EMBL" id="KAA6388945.1"/>
    </source>
</evidence>
<evidence type="ECO:0000313" key="3">
    <source>
        <dbReference type="Proteomes" id="UP000324800"/>
    </source>
</evidence>
<protein>
    <submittedName>
        <fullName evidence="2">Uncharacterized protein</fullName>
    </submittedName>
</protein>
<accession>A0A5J4W236</accession>
<reference evidence="2 3" key="1">
    <citation type="submission" date="2019-03" db="EMBL/GenBank/DDBJ databases">
        <title>Single cell metagenomics reveals metabolic interactions within the superorganism composed of flagellate Streblomastix strix and complex community of Bacteroidetes bacteria on its surface.</title>
        <authorList>
            <person name="Treitli S.C."/>
            <person name="Kolisko M."/>
            <person name="Husnik F."/>
            <person name="Keeling P."/>
            <person name="Hampl V."/>
        </authorList>
    </citation>
    <scope>NUCLEOTIDE SEQUENCE [LARGE SCALE GENOMIC DNA]</scope>
    <source>
        <strain evidence="2">ST1C</strain>
    </source>
</reference>
<dbReference type="AlphaFoldDB" id="A0A5J4W236"/>
<comment type="caution">
    <text evidence="2">The sequence shown here is derived from an EMBL/GenBank/DDBJ whole genome shotgun (WGS) entry which is preliminary data.</text>
</comment>
<proteinExistence type="predicted"/>
<feature type="region of interest" description="Disordered" evidence="1">
    <location>
        <begin position="1"/>
        <end position="32"/>
    </location>
</feature>
<gene>
    <name evidence="2" type="ORF">EZS28_015530</name>
</gene>